<protein>
    <submittedName>
        <fullName evidence="1">Uncharacterized protein</fullName>
    </submittedName>
</protein>
<accession>A0A077ZNF8</accession>
<dbReference type="InParanoid" id="A0A077ZNF8"/>
<proteinExistence type="predicted"/>
<evidence type="ECO:0000313" key="1">
    <source>
        <dbReference type="EMBL" id="CDW71512.1"/>
    </source>
</evidence>
<gene>
    <name evidence="1" type="primary">Contig1253.g1379</name>
    <name evidence="1" type="ORF">STYLEM_458</name>
</gene>
<evidence type="ECO:0000313" key="2">
    <source>
        <dbReference type="Proteomes" id="UP000039865"/>
    </source>
</evidence>
<keyword evidence="2" id="KW-1185">Reference proteome</keyword>
<dbReference type="Proteomes" id="UP000039865">
    <property type="component" value="Unassembled WGS sequence"/>
</dbReference>
<reference evidence="1 2" key="1">
    <citation type="submission" date="2014-06" db="EMBL/GenBank/DDBJ databases">
        <authorList>
            <person name="Swart Estienne"/>
        </authorList>
    </citation>
    <scope>NUCLEOTIDE SEQUENCE [LARGE SCALE GENOMIC DNA]</scope>
    <source>
        <strain evidence="1 2">130c</strain>
    </source>
</reference>
<dbReference type="AlphaFoldDB" id="A0A077ZNF8"/>
<sequence>MFARHLQYSFIKDIMTMQMQGYLGVCSQQMPENLGKVFQQITLYSLSKNDKKEEFDLNVQTYIHIYSLCQFSAFDGSQLSQHAQIVCDGSYYQKDFLE</sequence>
<organism evidence="1 2">
    <name type="scientific">Stylonychia lemnae</name>
    <name type="common">Ciliate</name>
    <dbReference type="NCBI Taxonomy" id="5949"/>
    <lineage>
        <taxon>Eukaryota</taxon>
        <taxon>Sar</taxon>
        <taxon>Alveolata</taxon>
        <taxon>Ciliophora</taxon>
        <taxon>Intramacronucleata</taxon>
        <taxon>Spirotrichea</taxon>
        <taxon>Stichotrichia</taxon>
        <taxon>Sporadotrichida</taxon>
        <taxon>Oxytrichidae</taxon>
        <taxon>Stylonychinae</taxon>
        <taxon>Stylonychia</taxon>
    </lineage>
</organism>
<name>A0A077ZNF8_STYLE</name>
<dbReference type="EMBL" id="CCKQ01000441">
    <property type="protein sequence ID" value="CDW71512.1"/>
    <property type="molecule type" value="Genomic_DNA"/>
</dbReference>